<sequence>MATIAELEPTLRTLRAGAEHWVRMTMPERRALLRAIRAAALEAAPAWVEAACAVKRIDPHSPAAGEEWSSGPYALISATSAIEKTLGLLEKGRSPLDEVELGTAPGGRTTLKVFPYLTKDLVLPGYEARLWLRPGVSLDQARRGIARALRDPNRPARVTLVLGAGNITGIPALDVLTALYGEASAVIVKLNPVNSAIGDALRAAFAPLIELGVVHITEGDHELGAALIAHDAVDAVHITGSKHSHDAIVWGTDAEAAKRKKAGTPLLTKPITSELGGVGPSIVVPEDGWTSENVDEIARAIATERLHNSGFNCVATQIVVIPAAWQRADEFVEALKRRLAEAPERPAYYPGASSRQLATVTVHPEASVLGGDPEAPRTLVDHLDPEKADEHLFTVEAFGPVLGVVRLPGSREPQAFLDAAVRFANDRLVGHLGAGIHIHPRTREALGEHFDRAVAELHYGTIGINAWTGTVFGMPGGSWGAYPGNTLAEVGSGIGVVHNALLLDPEHVERTVGSGVWKPSPTPLWFVDNRTAHVTARRLTRFAGIDSWVIAAPIGAAAIDSYRKG</sequence>
<reference evidence="3 4" key="1">
    <citation type="submission" date="2020-08" db="EMBL/GenBank/DDBJ databases">
        <title>Sequencing the genomes of 1000 actinobacteria strains.</title>
        <authorList>
            <person name="Klenk H.-P."/>
        </authorList>
    </citation>
    <scope>NUCLEOTIDE SEQUENCE [LARGE SCALE GENOMIC DNA]</scope>
    <source>
        <strain evidence="3 4">DSM 23889</strain>
    </source>
</reference>
<dbReference type="EMBL" id="JACHBS010000001">
    <property type="protein sequence ID" value="MBB5617959.1"/>
    <property type="molecule type" value="Genomic_DNA"/>
</dbReference>
<dbReference type="Gene3D" id="3.40.309.10">
    <property type="entry name" value="Aldehyde Dehydrogenase, Chain A, domain 2"/>
    <property type="match status" value="1"/>
</dbReference>
<dbReference type="SUPFAM" id="SSF53720">
    <property type="entry name" value="ALDH-like"/>
    <property type="match status" value="1"/>
</dbReference>
<keyword evidence="4" id="KW-1185">Reference proteome</keyword>
<evidence type="ECO:0000259" key="2">
    <source>
        <dbReference type="Pfam" id="PF00171"/>
    </source>
</evidence>
<keyword evidence="1 3" id="KW-0560">Oxidoreductase</keyword>
<dbReference type="PANTHER" id="PTHR11699">
    <property type="entry name" value="ALDEHYDE DEHYDROGENASE-RELATED"/>
    <property type="match status" value="1"/>
</dbReference>
<dbReference type="Pfam" id="PF00171">
    <property type="entry name" value="Aldedh"/>
    <property type="match status" value="1"/>
</dbReference>
<dbReference type="GO" id="GO:0004030">
    <property type="term" value="F:aldehyde dehydrogenase [NAD(P)+] activity"/>
    <property type="evidence" value="ECO:0007669"/>
    <property type="project" value="UniProtKB-EC"/>
</dbReference>
<dbReference type="OrthoDB" id="136308at2"/>
<dbReference type="Gene3D" id="3.40.605.10">
    <property type="entry name" value="Aldehyde Dehydrogenase, Chain A, domain 1"/>
    <property type="match status" value="1"/>
</dbReference>
<name>A0A840XPV1_9MICO</name>
<protein>
    <submittedName>
        <fullName evidence="3">Aldehyde dehydrogenase (NAD(P)+)</fullName>
        <ecNumber evidence="3">1.2.1.5</ecNumber>
    </submittedName>
</protein>
<dbReference type="AlphaFoldDB" id="A0A840XPV1"/>
<evidence type="ECO:0000313" key="3">
    <source>
        <dbReference type="EMBL" id="MBB5617959.1"/>
    </source>
</evidence>
<evidence type="ECO:0000256" key="1">
    <source>
        <dbReference type="ARBA" id="ARBA00023002"/>
    </source>
</evidence>
<comment type="caution">
    <text evidence="3">The sequence shown here is derived from an EMBL/GenBank/DDBJ whole genome shotgun (WGS) entry which is preliminary data.</text>
</comment>
<organism evidence="3 4">
    <name type="scientific">Microcella frigidaquae</name>
    <dbReference type="NCBI Taxonomy" id="424758"/>
    <lineage>
        <taxon>Bacteria</taxon>
        <taxon>Bacillati</taxon>
        <taxon>Actinomycetota</taxon>
        <taxon>Actinomycetes</taxon>
        <taxon>Micrococcales</taxon>
        <taxon>Microbacteriaceae</taxon>
        <taxon>Microcella</taxon>
    </lineage>
</organism>
<dbReference type="InterPro" id="IPR015590">
    <property type="entry name" value="Aldehyde_DH_dom"/>
</dbReference>
<proteinExistence type="predicted"/>
<dbReference type="InterPro" id="IPR016163">
    <property type="entry name" value="Ald_DH_C"/>
</dbReference>
<dbReference type="EC" id="1.2.1.5" evidence="3"/>
<dbReference type="RefSeq" id="WP_153981333.1">
    <property type="nucleotide sequence ID" value="NZ_BAAANZ010000005.1"/>
</dbReference>
<accession>A0A840XPV1</accession>
<dbReference type="InterPro" id="IPR016161">
    <property type="entry name" value="Ald_DH/histidinol_DH"/>
</dbReference>
<dbReference type="InterPro" id="IPR016162">
    <property type="entry name" value="Ald_DH_N"/>
</dbReference>
<gene>
    <name evidence="3" type="ORF">BJ959_001455</name>
</gene>
<evidence type="ECO:0000313" key="4">
    <source>
        <dbReference type="Proteomes" id="UP000552883"/>
    </source>
</evidence>
<dbReference type="Proteomes" id="UP000552883">
    <property type="component" value="Unassembled WGS sequence"/>
</dbReference>
<feature type="domain" description="Aldehyde dehydrogenase" evidence="2">
    <location>
        <begin position="186"/>
        <end position="341"/>
    </location>
</feature>